<dbReference type="PANTHER" id="PTHR42723">
    <property type="entry name" value="CHLOROPHYLL SYNTHASE"/>
    <property type="match status" value="1"/>
</dbReference>
<dbReference type="Proteomes" id="UP000521872">
    <property type="component" value="Unassembled WGS sequence"/>
</dbReference>
<dbReference type="Gene3D" id="1.10.357.140">
    <property type="entry name" value="UbiA prenyltransferase"/>
    <property type="match status" value="1"/>
</dbReference>
<dbReference type="GO" id="GO:0016020">
    <property type="term" value="C:membrane"/>
    <property type="evidence" value="ECO:0007669"/>
    <property type="project" value="UniProtKB-SubCell"/>
</dbReference>
<name>A0A8H4VHZ7_9AGAR</name>
<dbReference type="InterPro" id="IPR050475">
    <property type="entry name" value="Prenyltransferase_related"/>
</dbReference>
<organism evidence="6 7">
    <name type="scientific">Agrocybe pediades</name>
    <dbReference type="NCBI Taxonomy" id="84607"/>
    <lineage>
        <taxon>Eukaryota</taxon>
        <taxon>Fungi</taxon>
        <taxon>Dikarya</taxon>
        <taxon>Basidiomycota</taxon>
        <taxon>Agaricomycotina</taxon>
        <taxon>Agaricomycetes</taxon>
        <taxon>Agaricomycetidae</taxon>
        <taxon>Agaricales</taxon>
        <taxon>Agaricineae</taxon>
        <taxon>Strophariaceae</taxon>
        <taxon>Agrocybe</taxon>
    </lineage>
</organism>
<evidence type="ECO:0000256" key="2">
    <source>
        <dbReference type="ARBA" id="ARBA00022692"/>
    </source>
</evidence>
<comment type="subcellular location">
    <subcellularLocation>
        <location evidence="1">Membrane</location>
        <topology evidence="1">Multi-pass membrane protein</topology>
    </subcellularLocation>
</comment>
<dbReference type="GO" id="GO:0016765">
    <property type="term" value="F:transferase activity, transferring alkyl or aryl (other than methyl) groups"/>
    <property type="evidence" value="ECO:0007669"/>
    <property type="project" value="InterPro"/>
</dbReference>
<dbReference type="EMBL" id="JAACJL010000058">
    <property type="protein sequence ID" value="KAF4611171.1"/>
    <property type="molecule type" value="Genomic_DNA"/>
</dbReference>
<feature type="transmembrane region" description="Helical" evidence="5">
    <location>
        <begin position="20"/>
        <end position="39"/>
    </location>
</feature>
<evidence type="ECO:0000256" key="4">
    <source>
        <dbReference type="ARBA" id="ARBA00023136"/>
    </source>
</evidence>
<gene>
    <name evidence="6" type="ORF">D9613_007343</name>
</gene>
<dbReference type="InterPro" id="IPR044878">
    <property type="entry name" value="UbiA_sf"/>
</dbReference>
<dbReference type="InterPro" id="IPR000537">
    <property type="entry name" value="UbiA_prenyltransferase"/>
</dbReference>
<keyword evidence="4 5" id="KW-0472">Membrane</keyword>
<protein>
    <submittedName>
        <fullName evidence="6">Uncharacterized protein</fullName>
    </submittedName>
</protein>
<evidence type="ECO:0000313" key="7">
    <source>
        <dbReference type="Proteomes" id="UP000521872"/>
    </source>
</evidence>
<comment type="caution">
    <text evidence="6">The sequence shown here is derived from an EMBL/GenBank/DDBJ whole genome shotgun (WGS) entry which is preliminary data.</text>
</comment>
<feature type="transmembrane region" description="Helical" evidence="5">
    <location>
        <begin position="216"/>
        <end position="236"/>
    </location>
</feature>
<keyword evidence="7" id="KW-1185">Reference proteome</keyword>
<proteinExistence type="predicted"/>
<accession>A0A8H4VHZ7</accession>
<evidence type="ECO:0000313" key="6">
    <source>
        <dbReference type="EMBL" id="KAF4611171.1"/>
    </source>
</evidence>
<sequence>MSPTIETSHTAPQLLYTLYLFIKVDILTMALPVLLFATLTSKNTSILRGLNATLWTFAHLLQYCVSNQTRCSDAQNQDDNLNKPWRPLPSGRISMKNARALRWALLPLCFLLSTRYGLVDLGILMAGGMYLNNEWRWDRHWLTRAVLNAIAYGTWDMGATVLSFGGRSPFLAAGTLRTIISNSLIVLTTIHAADFCDEEGDRAEGRKSLPIVTQGFSRLSITFLLPFWSAVIIWANDHGVKNILDFATLTLALFLATRFYTIRDPREDRKSYVLYNIWLLMIRLVQISPIYQA</sequence>
<reference evidence="6 7" key="1">
    <citation type="submission" date="2019-12" db="EMBL/GenBank/DDBJ databases">
        <authorList>
            <person name="Floudas D."/>
            <person name="Bentzer J."/>
            <person name="Ahren D."/>
            <person name="Johansson T."/>
            <person name="Persson P."/>
            <person name="Tunlid A."/>
        </authorList>
    </citation>
    <scope>NUCLEOTIDE SEQUENCE [LARGE SCALE GENOMIC DNA]</scope>
    <source>
        <strain evidence="6 7">CBS 102.39</strain>
    </source>
</reference>
<keyword evidence="3 5" id="KW-1133">Transmembrane helix</keyword>
<evidence type="ECO:0000256" key="1">
    <source>
        <dbReference type="ARBA" id="ARBA00004141"/>
    </source>
</evidence>
<feature type="transmembrane region" description="Helical" evidence="5">
    <location>
        <begin position="242"/>
        <end position="260"/>
    </location>
</feature>
<evidence type="ECO:0000256" key="3">
    <source>
        <dbReference type="ARBA" id="ARBA00022989"/>
    </source>
</evidence>
<dbReference type="Pfam" id="PF01040">
    <property type="entry name" value="UbiA"/>
    <property type="match status" value="1"/>
</dbReference>
<dbReference type="CDD" id="cd13965">
    <property type="entry name" value="PT_UbiA_3"/>
    <property type="match status" value="1"/>
</dbReference>
<evidence type="ECO:0000256" key="5">
    <source>
        <dbReference type="SAM" id="Phobius"/>
    </source>
</evidence>
<keyword evidence="2 5" id="KW-0812">Transmembrane</keyword>
<dbReference type="PANTHER" id="PTHR42723:SF1">
    <property type="entry name" value="CHLOROPHYLL SYNTHASE, CHLOROPLASTIC"/>
    <property type="match status" value="1"/>
</dbReference>
<dbReference type="AlphaFoldDB" id="A0A8H4VHZ7"/>